<proteinExistence type="predicted"/>
<reference evidence="1 2" key="1">
    <citation type="journal article" date="2021" name="Plant Biotechnol. J.">
        <title>Multi-omics assisted identification of the key and species-specific regulatory components of drought-tolerant mechanisms in Gossypium stocksii.</title>
        <authorList>
            <person name="Yu D."/>
            <person name="Ke L."/>
            <person name="Zhang D."/>
            <person name="Wu Y."/>
            <person name="Sun Y."/>
            <person name="Mei J."/>
            <person name="Sun J."/>
            <person name="Sun Y."/>
        </authorList>
    </citation>
    <scope>NUCLEOTIDE SEQUENCE [LARGE SCALE GENOMIC DNA]</scope>
    <source>
        <strain evidence="2">cv. E1</strain>
        <tissue evidence="1">Leaf</tissue>
    </source>
</reference>
<keyword evidence="2" id="KW-1185">Reference proteome</keyword>
<dbReference type="Proteomes" id="UP000828251">
    <property type="component" value="Unassembled WGS sequence"/>
</dbReference>
<name>A0A9D3ZTG9_9ROSI</name>
<dbReference type="EMBL" id="JAIQCV010000009">
    <property type="protein sequence ID" value="KAH1064747.1"/>
    <property type="molecule type" value="Genomic_DNA"/>
</dbReference>
<evidence type="ECO:0000313" key="2">
    <source>
        <dbReference type="Proteomes" id="UP000828251"/>
    </source>
</evidence>
<comment type="caution">
    <text evidence="1">The sequence shown here is derived from an EMBL/GenBank/DDBJ whole genome shotgun (WGS) entry which is preliminary data.</text>
</comment>
<gene>
    <name evidence="1" type="ORF">J1N35_029734</name>
</gene>
<accession>A0A9D3ZTG9</accession>
<protein>
    <submittedName>
        <fullName evidence="1">Uncharacterized protein</fullName>
    </submittedName>
</protein>
<sequence length="69" mass="6912">MALGGSACKEVVEGHSPVADNDVASTTFVSNTTSSTTTTKSAVNLVGKHGARGCLKAEASKGECAIEEV</sequence>
<dbReference type="AlphaFoldDB" id="A0A9D3ZTG9"/>
<evidence type="ECO:0000313" key="1">
    <source>
        <dbReference type="EMBL" id="KAH1064747.1"/>
    </source>
</evidence>
<organism evidence="1 2">
    <name type="scientific">Gossypium stocksii</name>
    <dbReference type="NCBI Taxonomy" id="47602"/>
    <lineage>
        <taxon>Eukaryota</taxon>
        <taxon>Viridiplantae</taxon>
        <taxon>Streptophyta</taxon>
        <taxon>Embryophyta</taxon>
        <taxon>Tracheophyta</taxon>
        <taxon>Spermatophyta</taxon>
        <taxon>Magnoliopsida</taxon>
        <taxon>eudicotyledons</taxon>
        <taxon>Gunneridae</taxon>
        <taxon>Pentapetalae</taxon>
        <taxon>rosids</taxon>
        <taxon>malvids</taxon>
        <taxon>Malvales</taxon>
        <taxon>Malvaceae</taxon>
        <taxon>Malvoideae</taxon>
        <taxon>Gossypium</taxon>
    </lineage>
</organism>